<evidence type="ECO:0000256" key="3">
    <source>
        <dbReference type="ARBA" id="ARBA00022692"/>
    </source>
</evidence>
<evidence type="ECO:0000256" key="1">
    <source>
        <dbReference type="ARBA" id="ARBA00004127"/>
    </source>
</evidence>
<evidence type="ECO:0000256" key="2">
    <source>
        <dbReference type="ARBA" id="ARBA00007362"/>
    </source>
</evidence>
<feature type="transmembrane region" description="Helical" evidence="6">
    <location>
        <begin position="213"/>
        <end position="236"/>
    </location>
</feature>
<proteinExistence type="inferred from homology"/>
<dbReference type="InterPro" id="IPR000620">
    <property type="entry name" value="EamA_dom"/>
</dbReference>
<dbReference type="EMBL" id="AYYY01000014">
    <property type="protein sequence ID" value="KRM62041.1"/>
    <property type="molecule type" value="Genomic_DNA"/>
</dbReference>
<reference evidence="8 9" key="1">
    <citation type="journal article" date="2015" name="Genome Announc.">
        <title>Expanding the biotechnology potential of lactobacilli through comparative genomics of 213 strains and associated genera.</title>
        <authorList>
            <person name="Sun Z."/>
            <person name="Harris H.M."/>
            <person name="McCann A."/>
            <person name="Guo C."/>
            <person name="Argimon S."/>
            <person name="Zhang W."/>
            <person name="Yang X."/>
            <person name="Jeffery I.B."/>
            <person name="Cooney J.C."/>
            <person name="Kagawa T.F."/>
            <person name="Liu W."/>
            <person name="Song Y."/>
            <person name="Salvetti E."/>
            <person name="Wrobel A."/>
            <person name="Rasinkangas P."/>
            <person name="Parkhill J."/>
            <person name="Rea M.C."/>
            <person name="O'Sullivan O."/>
            <person name="Ritari J."/>
            <person name="Douillard F.P."/>
            <person name="Paul Ross R."/>
            <person name="Yang R."/>
            <person name="Briner A.E."/>
            <person name="Felis G.E."/>
            <person name="de Vos W.M."/>
            <person name="Barrangou R."/>
            <person name="Klaenhammer T.R."/>
            <person name="Caufield P.W."/>
            <person name="Cui Y."/>
            <person name="Zhang H."/>
            <person name="O'Toole P.W."/>
        </authorList>
    </citation>
    <scope>NUCLEOTIDE SEQUENCE [LARGE SCALE GENOMIC DNA]</scope>
    <source>
        <strain evidence="8 9">DSM 20634</strain>
    </source>
</reference>
<dbReference type="PANTHER" id="PTHR32322">
    <property type="entry name" value="INNER MEMBRANE TRANSPORTER"/>
    <property type="match status" value="1"/>
</dbReference>
<keyword evidence="3 6" id="KW-0812">Transmembrane</keyword>
<sequence length="309" mass="33993">MTTKQKGLLCAILGPVFWGVSGNVAEYLFTLPDITPHWLVGMRLIGSGLLLLVWCLLTQRREMMSVWHQPKMIGQLLAFGLLGVLVSQYTYFSAVKTSNAPTATIIQYSGPILIIIYLALRHHQLPRRVDVISIVLAVVGTYLLVTQGHWNSLAISPAGVWWGLGAGVGAALYTLLPRELLKHYNARIVTGWAMLFAGVLMFPTTLFQSWPKLTMVVVLGTLFVTVFGTMGAYLLYIQSLKYLAPTTVGMLGVFEPLTATFVSILVFGTRFGVAEIIGATLVLMTTFLQTLPAKKRLKHPVPHNPNVKL</sequence>
<feature type="transmembrane region" description="Helical" evidence="6">
    <location>
        <begin position="159"/>
        <end position="176"/>
    </location>
</feature>
<organism evidence="8 9">
    <name type="scientific">Paucilactobacillus vaccinostercus DSM 20634</name>
    <dbReference type="NCBI Taxonomy" id="1423813"/>
    <lineage>
        <taxon>Bacteria</taxon>
        <taxon>Bacillati</taxon>
        <taxon>Bacillota</taxon>
        <taxon>Bacilli</taxon>
        <taxon>Lactobacillales</taxon>
        <taxon>Lactobacillaceae</taxon>
        <taxon>Paucilactobacillus</taxon>
    </lineage>
</organism>
<evidence type="ECO:0000256" key="6">
    <source>
        <dbReference type="SAM" id="Phobius"/>
    </source>
</evidence>
<evidence type="ECO:0000259" key="7">
    <source>
        <dbReference type="Pfam" id="PF00892"/>
    </source>
</evidence>
<evidence type="ECO:0000256" key="5">
    <source>
        <dbReference type="ARBA" id="ARBA00023136"/>
    </source>
</evidence>
<feature type="domain" description="EamA" evidence="7">
    <location>
        <begin position="6"/>
        <end position="145"/>
    </location>
</feature>
<feature type="transmembrane region" description="Helical" evidence="6">
    <location>
        <begin position="38"/>
        <end position="56"/>
    </location>
</feature>
<dbReference type="AlphaFoldDB" id="A0A0R2AE08"/>
<accession>A0A0R2AE08</accession>
<comment type="similarity">
    <text evidence="2">Belongs to the EamA transporter family.</text>
</comment>
<feature type="transmembrane region" description="Helical" evidence="6">
    <location>
        <begin position="129"/>
        <end position="147"/>
    </location>
</feature>
<comment type="caution">
    <text evidence="8">The sequence shown here is derived from an EMBL/GenBank/DDBJ whole genome shotgun (WGS) entry which is preliminary data.</text>
</comment>
<evidence type="ECO:0000313" key="8">
    <source>
        <dbReference type="EMBL" id="KRM62041.1"/>
    </source>
</evidence>
<dbReference type="Proteomes" id="UP000051733">
    <property type="component" value="Unassembled WGS sequence"/>
</dbReference>
<protein>
    <submittedName>
        <fullName evidence="8">DMT family permease</fullName>
    </submittedName>
</protein>
<dbReference type="PANTHER" id="PTHR32322:SF2">
    <property type="entry name" value="EAMA DOMAIN-CONTAINING PROTEIN"/>
    <property type="match status" value="1"/>
</dbReference>
<feature type="transmembrane region" description="Helical" evidence="6">
    <location>
        <begin position="248"/>
        <end position="267"/>
    </location>
</feature>
<dbReference type="RefSeq" id="WP_057778079.1">
    <property type="nucleotide sequence ID" value="NZ_AYYY01000014.1"/>
</dbReference>
<evidence type="ECO:0000256" key="4">
    <source>
        <dbReference type="ARBA" id="ARBA00022989"/>
    </source>
</evidence>
<dbReference type="InterPro" id="IPR050638">
    <property type="entry name" value="AA-Vitamin_Transporters"/>
</dbReference>
<keyword evidence="9" id="KW-1185">Reference proteome</keyword>
<name>A0A0R2AE08_9LACO</name>
<keyword evidence="5 6" id="KW-0472">Membrane</keyword>
<dbReference type="OrthoDB" id="9810818at2"/>
<dbReference type="GO" id="GO:0016020">
    <property type="term" value="C:membrane"/>
    <property type="evidence" value="ECO:0007669"/>
    <property type="project" value="UniProtKB-SubCell"/>
</dbReference>
<feature type="transmembrane region" description="Helical" evidence="6">
    <location>
        <begin position="100"/>
        <end position="120"/>
    </location>
</feature>
<dbReference type="InterPro" id="IPR037185">
    <property type="entry name" value="EmrE-like"/>
</dbReference>
<feature type="transmembrane region" description="Helical" evidence="6">
    <location>
        <begin position="273"/>
        <end position="291"/>
    </location>
</feature>
<feature type="domain" description="EamA" evidence="7">
    <location>
        <begin position="159"/>
        <end position="288"/>
    </location>
</feature>
<comment type="subcellular location">
    <subcellularLocation>
        <location evidence="1">Endomembrane system</location>
        <topology evidence="1">Multi-pass membrane protein</topology>
    </subcellularLocation>
</comment>
<gene>
    <name evidence="8" type="ORF">FC26_GL001119</name>
</gene>
<dbReference type="Pfam" id="PF00892">
    <property type="entry name" value="EamA"/>
    <property type="match status" value="2"/>
</dbReference>
<feature type="transmembrane region" description="Helical" evidence="6">
    <location>
        <begin position="76"/>
        <end position="94"/>
    </location>
</feature>
<dbReference type="PATRIC" id="fig|1423813.3.peg.1138"/>
<dbReference type="STRING" id="1423813.FC26_GL001119"/>
<dbReference type="SUPFAM" id="SSF103481">
    <property type="entry name" value="Multidrug resistance efflux transporter EmrE"/>
    <property type="match status" value="2"/>
</dbReference>
<keyword evidence="4 6" id="KW-1133">Transmembrane helix</keyword>
<evidence type="ECO:0000313" key="9">
    <source>
        <dbReference type="Proteomes" id="UP000051733"/>
    </source>
</evidence>
<feature type="transmembrane region" description="Helical" evidence="6">
    <location>
        <begin position="188"/>
        <end position="207"/>
    </location>
</feature>